<evidence type="ECO:0000256" key="4">
    <source>
        <dbReference type="ARBA" id="ARBA00022679"/>
    </source>
</evidence>
<dbReference type="Pfam" id="PF12161">
    <property type="entry name" value="HsdM_N"/>
    <property type="match status" value="1"/>
</dbReference>
<evidence type="ECO:0000313" key="10">
    <source>
        <dbReference type="EMBL" id="TWT33909.1"/>
    </source>
</evidence>
<gene>
    <name evidence="10" type="ORF">KOR34_37450</name>
</gene>
<dbReference type="GO" id="GO:0032259">
    <property type="term" value="P:methylation"/>
    <property type="evidence" value="ECO:0007669"/>
    <property type="project" value="UniProtKB-KW"/>
</dbReference>
<proteinExistence type="inferred from homology"/>
<evidence type="ECO:0000256" key="7">
    <source>
        <dbReference type="ARBA" id="ARBA00047942"/>
    </source>
</evidence>
<dbReference type="AlphaFoldDB" id="A0A5C5V7R7"/>
<evidence type="ECO:0000259" key="8">
    <source>
        <dbReference type="Pfam" id="PF02384"/>
    </source>
</evidence>
<evidence type="ECO:0000256" key="5">
    <source>
        <dbReference type="ARBA" id="ARBA00022691"/>
    </source>
</evidence>
<comment type="catalytic activity">
    <reaction evidence="7">
        <text>a 2'-deoxyadenosine in DNA + S-adenosyl-L-methionine = an N(6)-methyl-2'-deoxyadenosine in DNA + S-adenosyl-L-homocysteine + H(+)</text>
        <dbReference type="Rhea" id="RHEA:15197"/>
        <dbReference type="Rhea" id="RHEA-COMP:12418"/>
        <dbReference type="Rhea" id="RHEA-COMP:12419"/>
        <dbReference type="ChEBI" id="CHEBI:15378"/>
        <dbReference type="ChEBI" id="CHEBI:57856"/>
        <dbReference type="ChEBI" id="CHEBI:59789"/>
        <dbReference type="ChEBI" id="CHEBI:90615"/>
        <dbReference type="ChEBI" id="CHEBI:90616"/>
        <dbReference type="EC" id="2.1.1.72"/>
    </reaction>
</comment>
<dbReference type="PANTHER" id="PTHR42933">
    <property type="entry name" value="SLR6095 PROTEIN"/>
    <property type="match status" value="1"/>
</dbReference>
<accession>A0A5C5V7R7</accession>
<dbReference type="InterPro" id="IPR029063">
    <property type="entry name" value="SAM-dependent_MTases_sf"/>
</dbReference>
<reference evidence="10 11" key="1">
    <citation type="submission" date="2019-02" db="EMBL/GenBank/DDBJ databases">
        <title>Deep-cultivation of Planctomycetes and their phenomic and genomic characterization uncovers novel biology.</title>
        <authorList>
            <person name="Wiegand S."/>
            <person name="Jogler M."/>
            <person name="Boedeker C."/>
            <person name="Pinto D."/>
            <person name="Vollmers J."/>
            <person name="Rivas-Marin E."/>
            <person name="Kohn T."/>
            <person name="Peeters S.H."/>
            <person name="Heuer A."/>
            <person name="Rast P."/>
            <person name="Oberbeckmann S."/>
            <person name="Bunk B."/>
            <person name="Jeske O."/>
            <person name="Meyerdierks A."/>
            <person name="Storesund J.E."/>
            <person name="Kallscheuer N."/>
            <person name="Luecker S."/>
            <person name="Lage O.M."/>
            <person name="Pohl T."/>
            <person name="Merkel B.J."/>
            <person name="Hornburger P."/>
            <person name="Mueller R.-W."/>
            <person name="Bruemmer F."/>
            <person name="Labrenz M."/>
            <person name="Spormann A.M."/>
            <person name="Op Den Camp H."/>
            <person name="Overmann J."/>
            <person name="Amann R."/>
            <person name="Jetten M.S.M."/>
            <person name="Mascher T."/>
            <person name="Medema M.H."/>
            <person name="Devos D.P."/>
            <person name="Kaster A.-K."/>
            <person name="Ovreas L."/>
            <person name="Rohde M."/>
            <person name="Galperin M.Y."/>
            <person name="Jogler C."/>
        </authorList>
    </citation>
    <scope>NUCLEOTIDE SEQUENCE [LARGE SCALE GENOMIC DNA]</scope>
    <source>
        <strain evidence="10 11">KOR34</strain>
    </source>
</reference>
<dbReference type="RefSeq" id="WP_146566914.1">
    <property type="nucleotide sequence ID" value="NZ_SIHJ01000002.1"/>
</dbReference>
<evidence type="ECO:0000256" key="2">
    <source>
        <dbReference type="ARBA" id="ARBA00011900"/>
    </source>
</evidence>
<feature type="domain" description="DNA methylase adenine-specific" evidence="8">
    <location>
        <begin position="139"/>
        <end position="454"/>
    </location>
</feature>
<feature type="domain" description="N6 adenine-specific DNA methyltransferase N-terminal" evidence="9">
    <location>
        <begin position="4"/>
        <end position="128"/>
    </location>
</feature>
<keyword evidence="11" id="KW-1185">Reference proteome</keyword>
<keyword evidence="4 10" id="KW-0808">Transferase</keyword>
<dbReference type="Pfam" id="PF02384">
    <property type="entry name" value="N6_Mtase"/>
    <property type="match status" value="1"/>
</dbReference>
<protein>
    <recommendedName>
        <fullName evidence="2">site-specific DNA-methyltransferase (adenine-specific)</fullName>
        <ecNumber evidence="2">2.1.1.72</ecNumber>
    </recommendedName>
</protein>
<keyword evidence="3 10" id="KW-0489">Methyltransferase</keyword>
<comment type="similarity">
    <text evidence="1">Belongs to the N(4)/N(6)-methyltransferase family.</text>
</comment>
<dbReference type="Gene3D" id="1.20.1260.30">
    <property type="match status" value="1"/>
</dbReference>
<keyword evidence="6" id="KW-0680">Restriction system</keyword>
<keyword evidence="5" id="KW-0949">S-adenosyl-L-methionine</keyword>
<dbReference type="OrthoDB" id="9814572at2"/>
<evidence type="ECO:0000256" key="1">
    <source>
        <dbReference type="ARBA" id="ARBA00006594"/>
    </source>
</evidence>
<dbReference type="GO" id="GO:0008170">
    <property type="term" value="F:N-methyltransferase activity"/>
    <property type="evidence" value="ECO:0007669"/>
    <property type="project" value="InterPro"/>
</dbReference>
<dbReference type="Gene3D" id="3.40.50.150">
    <property type="entry name" value="Vaccinia Virus protein VP39"/>
    <property type="match status" value="1"/>
</dbReference>
<dbReference type="EMBL" id="SIHJ01000002">
    <property type="protein sequence ID" value="TWT33909.1"/>
    <property type="molecule type" value="Genomic_DNA"/>
</dbReference>
<evidence type="ECO:0000256" key="3">
    <source>
        <dbReference type="ARBA" id="ARBA00022603"/>
    </source>
</evidence>
<dbReference type="InterPro" id="IPR003356">
    <property type="entry name" value="DNA_methylase_A-5"/>
</dbReference>
<dbReference type="InterPro" id="IPR051537">
    <property type="entry name" value="DNA_Adenine_Mtase"/>
</dbReference>
<dbReference type="PRINTS" id="PR00507">
    <property type="entry name" value="N12N6MTFRASE"/>
</dbReference>
<sequence length="496" mass="55980">MSLSTTIKSIQDIMRKDRGINGDAQRIEQLVWMLFLKVLDDREQEQELLDDDFKSPLPQYLRWQNWAADPEGITGDELLEFVNGKLFPKLKELRVNGNPQAYVIRGVFNDAINYMKSGQLLRQVINKLVEGLDFNRSEDRHLFGDIYEQILRDLQSAGNAGEFYTPRAVTQFMVDQVAPQLGEKVLDPACGTGGFLTCAIEHVRANHVKTPDDRDVLQESIHGIEKKQLPHLLCVTNMLLHGIDTPSNILHQNTLSRPLTDYGPKDRVDVIVTNPPFGGMEEDGIEANFPQAFRTRETADLFLVLIMRLLKPGGRAAIVLPDGTLFGEGVKTRIKEKLLDECNLHTIVRLPNGVFSPYTGIKTNLLFFTKGQKDQTGCTKEVWYYEHPYPPGAKSYNKTKPIRIEEFAAEKKWWGKPDTRGGFKGRKESEFAWKVSADQIRENGFNLDVKNPHSSDDGPGDPDKLLAELEKVRGASRHTLQGLRDELAAALSKVSK</sequence>
<dbReference type="EC" id="2.1.1.72" evidence="2"/>
<organism evidence="10 11">
    <name type="scientific">Posidoniimonas corsicana</name>
    <dbReference type="NCBI Taxonomy" id="1938618"/>
    <lineage>
        <taxon>Bacteria</taxon>
        <taxon>Pseudomonadati</taxon>
        <taxon>Planctomycetota</taxon>
        <taxon>Planctomycetia</taxon>
        <taxon>Pirellulales</taxon>
        <taxon>Lacipirellulaceae</taxon>
        <taxon>Posidoniimonas</taxon>
    </lineage>
</organism>
<dbReference type="InterPro" id="IPR002052">
    <property type="entry name" value="DNA_methylase_N6_adenine_CS"/>
</dbReference>
<dbReference type="GO" id="GO:0009007">
    <property type="term" value="F:site-specific DNA-methyltransferase (adenine-specific) activity"/>
    <property type="evidence" value="ECO:0007669"/>
    <property type="project" value="UniProtKB-EC"/>
</dbReference>
<evidence type="ECO:0000313" key="11">
    <source>
        <dbReference type="Proteomes" id="UP000316714"/>
    </source>
</evidence>
<dbReference type="GO" id="GO:0003677">
    <property type="term" value="F:DNA binding"/>
    <property type="evidence" value="ECO:0007669"/>
    <property type="project" value="InterPro"/>
</dbReference>
<dbReference type="Proteomes" id="UP000316714">
    <property type="component" value="Unassembled WGS sequence"/>
</dbReference>
<evidence type="ECO:0000259" key="9">
    <source>
        <dbReference type="Pfam" id="PF12161"/>
    </source>
</evidence>
<dbReference type="SUPFAM" id="SSF53335">
    <property type="entry name" value="S-adenosyl-L-methionine-dependent methyltransferases"/>
    <property type="match status" value="1"/>
</dbReference>
<dbReference type="PROSITE" id="PS00092">
    <property type="entry name" value="N6_MTASE"/>
    <property type="match status" value="1"/>
</dbReference>
<dbReference type="GO" id="GO:0009307">
    <property type="term" value="P:DNA restriction-modification system"/>
    <property type="evidence" value="ECO:0007669"/>
    <property type="project" value="UniProtKB-KW"/>
</dbReference>
<dbReference type="PANTHER" id="PTHR42933:SF4">
    <property type="entry name" value="TYPE I RESTRICTION ENZYME ECOKI METHYLASE SUBUNIT"/>
    <property type="match status" value="1"/>
</dbReference>
<evidence type="ECO:0000256" key="6">
    <source>
        <dbReference type="ARBA" id="ARBA00022747"/>
    </source>
</evidence>
<dbReference type="InterPro" id="IPR022749">
    <property type="entry name" value="D12N6_MeTrfase_N"/>
</dbReference>
<name>A0A5C5V7R7_9BACT</name>
<comment type="caution">
    <text evidence="10">The sequence shown here is derived from an EMBL/GenBank/DDBJ whole genome shotgun (WGS) entry which is preliminary data.</text>
</comment>
<dbReference type="InterPro" id="IPR038333">
    <property type="entry name" value="T1MK-like_N_sf"/>
</dbReference>